<protein>
    <recommendedName>
        <fullName evidence="8">NADH:quinone oxidoreductase/Mrp antiporter transmembrane domain-containing protein</fullName>
    </recommendedName>
</protein>
<keyword evidence="10" id="KW-1185">Reference proteome</keyword>
<dbReference type="KEGG" id="smo:SELMODRAFT_138175"/>
<dbReference type="OMA" id="FFIASTM"/>
<accession>D8TEP9</accession>
<evidence type="ECO:0000259" key="8">
    <source>
        <dbReference type="Pfam" id="PF00361"/>
    </source>
</evidence>
<evidence type="ECO:0000256" key="3">
    <source>
        <dbReference type="ARBA" id="ARBA00022692"/>
    </source>
</evidence>
<dbReference type="STRING" id="88036.D8TEP9"/>
<dbReference type="eggNOG" id="KOG4668">
    <property type="taxonomic scope" value="Eukaryota"/>
</dbReference>
<dbReference type="EMBL" id="GL377746">
    <property type="protein sequence ID" value="EFJ04863.1"/>
    <property type="molecule type" value="Genomic_DNA"/>
</dbReference>
<keyword evidence="3" id="KW-0812">Transmembrane</keyword>
<evidence type="ECO:0000256" key="6">
    <source>
        <dbReference type="ARBA" id="ARBA00023027"/>
    </source>
</evidence>
<dbReference type="HOGENOM" id="CLU_2645412_0_0_1"/>
<evidence type="ECO:0000256" key="7">
    <source>
        <dbReference type="ARBA" id="ARBA00023136"/>
    </source>
</evidence>
<dbReference type="InterPro" id="IPR001750">
    <property type="entry name" value="ND/Mrp_TM"/>
</dbReference>
<dbReference type="PANTHER" id="PTHR42829:SF2">
    <property type="entry name" value="NADH-UBIQUINONE OXIDOREDUCTASE CHAIN 5"/>
    <property type="match status" value="1"/>
</dbReference>
<feature type="domain" description="NADH:quinone oxidoreductase/Mrp antiporter transmembrane" evidence="8">
    <location>
        <begin position="3"/>
        <end position="75"/>
    </location>
</feature>
<evidence type="ECO:0000256" key="1">
    <source>
        <dbReference type="ARBA" id="ARBA00004141"/>
    </source>
</evidence>
<evidence type="ECO:0000256" key="5">
    <source>
        <dbReference type="ARBA" id="ARBA00022989"/>
    </source>
</evidence>
<evidence type="ECO:0000313" key="9">
    <source>
        <dbReference type="EMBL" id="EFJ04863.1"/>
    </source>
</evidence>
<dbReference type="PANTHER" id="PTHR42829">
    <property type="entry name" value="NADH-UBIQUINONE OXIDOREDUCTASE CHAIN 5"/>
    <property type="match status" value="1"/>
</dbReference>
<organism evidence="10">
    <name type="scientific">Selaginella moellendorffii</name>
    <name type="common">Spikemoss</name>
    <dbReference type="NCBI Taxonomy" id="88036"/>
    <lineage>
        <taxon>Eukaryota</taxon>
        <taxon>Viridiplantae</taxon>
        <taxon>Streptophyta</taxon>
        <taxon>Embryophyta</taxon>
        <taxon>Tracheophyta</taxon>
        <taxon>Lycopodiopsida</taxon>
        <taxon>Selaginellales</taxon>
        <taxon>Selaginellaceae</taxon>
        <taxon>Selaginella</taxon>
    </lineage>
</organism>
<keyword evidence="6" id="KW-0520">NAD</keyword>
<reference evidence="9 10" key="1">
    <citation type="journal article" date="2011" name="Science">
        <title>The Selaginella genome identifies genetic changes associated with the evolution of vascular plants.</title>
        <authorList>
            <person name="Banks J.A."/>
            <person name="Nishiyama T."/>
            <person name="Hasebe M."/>
            <person name="Bowman J.L."/>
            <person name="Gribskov M."/>
            <person name="dePamphilis C."/>
            <person name="Albert V.A."/>
            <person name="Aono N."/>
            <person name="Aoyama T."/>
            <person name="Ambrose B.A."/>
            <person name="Ashton N.W."/>
            <person name="Axtell M.J."/>
            <person name="Barker E."/>
            <person name="Barker M.S."/>
            <person name="Bennetzen J.L."/>
            <person name="Bonawitz N.D."/>
            <person name="Chapple C."/>
            <person name="Cheng C."/>
            <person name="Correa L.G."/>
            <person name="Dacre M."/>
            <person name="DeBarry J."/>
            <person name="Dreyer I."/>
            <person name="Elias M."/>
            <person name="Engstrom E.M."/>
            <person name="Estelle M."/>
            <person name="Feng L."/>
            <person name="Finet C."/>
            <person name="Floyd S.K."/>
            <person name="Frommer W.B."/>
            <person name="Fujita T."/>
            <person name="Gramzow L."/>
            <person name="Gutensohn M."/>
            <person name="Harholt J."/>
            <person name="Hattori M."/>
            <person name="Heyl A."/>
            <person name="Hirai T."/>
            <person name="Hiwatashi Y."/>
            <person name="Ishikawa M."/>
            <person name="Iwata M."/>
            <person name="Karol K.G."/>
            <person name="Koehler B."/>
            <person name="Kolukisaoglu U."/>
            <person name="Kubo M."/>
            <person name="Kurata T."/>
            <person name="Lalonde S."/>
            <person name="Li K."/>
            <person name="Li Y."/>
            <person name="Litt A."/>
            <person name="Lyons E."/>
            <person name="Manning G."/>
            <person name="Maruyama T."/>
            <person name="Michael T.P."/>
            <person name="Mikami K."/>
            <person name="Miyazaki S."/>
            <person name="Morinaga S."/>
            <person name="Murata T."/>
            <person name="Mueller-Roeber B."/>
            <person name="Nelson D.R."/>
            <person name="Obara M."/>
            <person name="Oguri Y."/>
            <person name="Olmstead R.G."/>
            <person name="Onodera N."/>
            <person name="Petersen B.L."/>
            <person name="Pils B."/>
            <person name="Prigge M."/>
            <person name="Rensing S.A."/>
            <person name="Riano-Pachon D.M."/>
            <person name="Roberts A.W."/>
            <person name="Sato Y."/>
            <person name="Scheller H.V."/>
            <person name="Schulz B."/>
            <person name="Schulz C."/>
            <person name="Shakirov E.V."/>
            <person name="Shibagaki N."/>
            <person name="Shinohara N."/>
            <person name="Shippen D.E."/>
            <person name="Soerensen I."/>
            <person name="Sotooka R."/>
            <person name="Sugimoto N."/>
            <person name="Sugita M."/>
            <person name="Sumikawa N."/>
            <person name="Tanurdzic M."/>
            <person name="Theissen G."/>
            <person name="Ulvskov P."/>
            <person name="Wakazuki S."/>
            <person name="Weng J.K."/>
            <person name="Willats W.W."/>
            <person name="Wipf D."/>
            <person name="Wolf P.G."/>
            <person name="Yang L."/>
            <person name="Zimmer A.D."/>
            <person name="Zhu Q."/>
            <person name="Mitros T."/>
            <person name="Hellsten U."/>
            <person name="Loque D."/>
            <person name="Otillar R."/>
            <person name="Salamov A."/>
            <person name="Schmutz J."/>
            <person name="Shapiro H."/>
            <person name="Lindquist E."/>
            <person name="Lucas S."/>
            <person name="Rokhsar D."/>
            <person name="Grigoriev I.V."/>
        </authorList>
    </citation>
    <scope>NUCLEOTIDE SEQUENCE [LARGE SCALE GENOMIC DNA]</scope>
</reference>
<keyword evidence="7" id="KW-0472">Membrane</keyword>
<feature type="non-terminal residue" evidence="9">
    <location>
        <position position="1"/>
    </location>
</feature>
<evidence type="ECO:0000256" key="2">
    <source>
        <dbReference type="ARBA" id="ARBA00008200"/>
    </source>
</evidence>
<dbReference type="InParanoid" id="D8TEP9"/>
<dbReference type="Pfam" id="PF00361">
    <property type="entry name" value="Proton_antipo_M"/>
    <property type="match status" value="1"/>
</dbReference>
<dbReference type="InterPro" id="IPR003945">
    <property type="entry name" value="NU5C-like"/>
</dbReference>
<gene>
    <name evidence="9" type="ORF">SELMODRAFT_138175</name>
</gene>
<dbReference type="GO" id="GO:0008137">
    <property type="term" value="F:NADH dehydrogenase (ubiquinone) activity"/>
    <property type="evidence" value="ECO:0007669"/>
    <property type="project" value="InterPro"/>
</dbReference>
<dbReference type="AlphaFoldDB" id="D8TEP9"/>
<dbReference type="Gramene" id="EFJ04863">
    <property type="protein sequence ID" value="EFJ04863"/>
    <property type="gene ID" value="SELMODRAFT_138175"/>
</dbReference>
<sequence>FGAMTLFFIASTMSLQQDLKRVITSSTYSQLGYMIFILEISHYVISIFHLMNHTYFKAILFLSVDLVIHAWGNYQDL</sequence>
<keyword evidence="5" id="KW-1133">Transmembrane helix</keyword>
<proteinExistence type="inferred from homology"/>
<keyword evidence="4" id="KW-1278">Translocase</keyword>
<evidence type="ECO:0000313" key="10">
    <source>
        <dbReference type="Proteomes" id="UP000001514"/>
    </source>
</evidence>
<evidence type="ECO:0000256" key="4">
    <source>
        <dbReference type="ARBA" id="ARBA00022967"/>
    </source>
</evidence>
<name>D8TEP9_SELML</name>
<dbReference type="GO" id="GO:0016020">
    <property type="term" value="C:membrane"/>
    <property type="evidence" value="ECO:0007669"/>
    <property type="project" value="UniProtKB-SubCell"/>
</dbReference>
<comment type="similarity">
    <text evidence="2">Belongs to the complex I subunit 5 family.</text>
</comment>
<dbReference type="GO" id="GO:0042773">
    <property type="term" value="P:ATP synthesis coupled electron transport"/>
    <property type="evidence" value="ECO:0007669"/>
    <property type="project" value="InterPro"/>
</dbReference>
<comment type="subcellular location">
    <subcellularLocation>
        <location evidence="1">Membrane</location>
        <topology evidence="1">Multi-pass membrane protein</topology>
    </subcellularLocation>
</comment>
<dbReference type="Proteomes" id="UP000001514">
    <property type="component" value="Unassembled WGS sequence"/>
</dbReference>